<proteinExistence type="predicted"/>
<dbReference type="AlphaFoldDB" id="A0A165Z473"/>
<dbReference type="EMBL" id="CP015225">
    <property type="protein sequence ID" value="AMZ71267.1"/>
    <property type="molecule type" value="Genomic_DNA"/>
</dbReference>
<evidence type="ECO:0000313" key="3">
    <source>
        <dbReference type="Proteomes" id="UP000076083"/>
    </source>
</evidence>
<dbReference type="Pfam" id="PF13452">
    <property type="entry name" value="FAS1_DH_region"/>
    <property type="match status" value="1"/>
</dbReference>
<dbReference type="PANTHER" id="PTHR28152">
    <property type="entry name" value="HYDROXYACYL-THIOESTER DEHYDRATASE TYPE 2, MITOCHONDRIAL"/>
    <property type="match status" value="1"/>
</dbReference>
<feature type="domain" description="FAS1-like dehydratase" evidence="1">
    <location>
        <begin position="77"/>
        <end position="138"/>
    </location>
</feature>
<accession>A0A165Z473</accession>
<sequence>MTEIDIDYLRGWVGRERVREELLAPFAVQALSATLDREQVPMQGETLPPTWQWLYFNDCAERTNLGADGHGRTGGFLPPVPLPRRMWASGEFMCERPLRIGELAEQRSVVTSVELKEGKTGALVFVSLEHQISQQGRRCLVEKQHLVYREMANGPSPSLPGEPAPDEADVKQPFQPDPVLLFRYSALTFNGHRIHYDRDYATRQEHYPALVVHGPLLATLLAEQVTIQMPEVRVNSFGFRAVRPVFDTDHLLLCSKRSGDRVDLWTQNQDGFVTMIATADVEVPQ</sequence>
<evidence type="ECO:0000313" key="2">
    <source>
        <dbReference type="EMBL" id="AMZ71267.1"/>
    </source>
</evidence>
<dbReference type="PANTHER" id="PTHR28152:SF1">
    <property type="entry name" value="HYDROXYACYL-THIOESTER DEHYDRATASE TYPE 2, MITOCHONDRIAL"/>
    <property type="match status" value="1"/>
</dbReference>
<dbReference type="InterPro" id="IPR029069">
    <property type="entry name" value="HotDog_dom_sf"/>
</dbReference>
<evidence type="ECO:0000259" key="1">
    <source>
        <dbReference type="Pfam" id="PF13452"/>
    </source>
</evidence>
<dbReference type="GO" id="GO:0019171">
    <property type="term" value="F:(3R)-hydroxyacyl-[acyl-carrier-protein] dehydratase activity"/>
    <property type="evidence" value="ECO:0007669"/>
    <property type="project" value="TreeGrafter"/>
</dbReference>
<dbReference type="InterPro" id="IPR039569">
    <property type="entry name" value="FAS1-like_DH_region"/>
</dbReference>
<reference evidence="2 3" key="2">
    <citation type="journal article" date="2018" name="Nature">
        <title>Mutant phenotypes for thousands of bacterial genes of unknown function.</title>
        <authorList>
            <person name="Price M.N."/>
            <person name="Wetmore K.M."/>
            <person name="Waters R.J."/>
            <person name="Callaghan M."/>
            <person name="Ray J."/>
            <person name="Liu H."/>
            <person name="Kuehl J.V."/>
            <person name="Melnyk R.A."/>
            <person name="Lamson J.S."/>
            <person name="Suh Y."/>
            <person name="Carlson H.K."/>
            <person name="Esquivel Z."/>
            <person name="Sadeeshkumar H."/>
            <person name="Chakraborty R."/>
            <person name="Zane G.M."/>
            <person name="Rubin B.E."/>
            <person name="Wall J.D."/>
            <person name="Visel A."/>
            <person name="Bristow J."/>
            <person name="Blow M.J."/>
            <person name="Arkin A.P."/>
            <person name="Deutschbauer A.M."/>
        </authorList>
    </citation>
    <scope>NUCLEOTIDE SEQUENCE [LARGE SCALE GENOMIC DNA]</scope>
    <source>
        <strain evidence="2 3">FW300-N2E2</strain>
    </source>
</reference>
<reference evidence="3" key="1">
    <citation type="submission" date="2016-04" db="EMBL/GenBank/DDBJ databases">
        <authorList>
            <person name="Ray J."/>
            <person name="Price M."/>
            <person name="Deutschbauer A."/>
        </authorList>
    </citation>
    <scope>NUCLEOTIDE SEQUENCE [LARGE SCALE GENOMIC DNA]</scope>
    <source>
        <strain evidence="3">FW300-N2E2</strain>
    </source>
</reference>
<protein>
    <submittedName>
        <fullName evidence="2">Acyl-CoA dehydrogenase</fullName>
    </submittedName>
</protein>
<dbReference type="Proteomes" id="UP000076083">
    <property type="component" value="Chromosome"/>
</dbReference>
<dbReference type="SUPFAM" id="SSF54637">
    <property type="entry name" value="Thioesterase/thiol ester dehydrase-isomerase"/>
    <property type="match status" value="1"/>
</dbReference>
<dbReference type="RefSeq" id="WP_063321827.1">
    <property type="nucleotide sequence ID" value="NZ_CP015225.1"/>
</dbReference>
<dbReference type="Gene3D" id="3.10.129.10">
    <property type="entry name" value="Hotdog Thioesterase"/>
    <property type="match status" value="2"/>
</dbReference>
<name>A0A165Z473_PSEFL</name>
<organism evidence="2 3">
    <name type="scientific">Pseudomonas fluorescens</name>
    <dbReference type="NCBI Taxonomy" id="294"/>
    <lineage>
        <taxon>Bacteria</taxon>
        <taxon>Pseudomonadati</taxon>
        <taxon>Pseudomonadota</taxon>
        <taxon>Gammaproteobacteria</taxon>
        <taxon>Pseudomonadales</taxon>
        <taxon>Pseudomonadaceae</taxon>
        <taxon>Pseudomonas</taxon>
    </lineage>
</organism>
<dbReference type="InterPro" id="IPR052741">
    <property type="entry name" value="Mitochondrial_HTD2"/>
</dbReference>
<gene>
    <name evidence="2" type="ORF">TK06_09185</name>
</gene>